<dbReference type="GO" id="GO:1990904">
    <property type="term" value="C:ribonucleoprotein complex"/>
    <property type="evidence" value="ECO:0007669"/>
    <property type="project" value="UniProtKB-KW"/>
</dbReference>
<evidence type="ECO:0000259" key="11">
    <source>
        <dbReference type="PROSITE" id="PS00418"/>
    </source>
</evidence>
<name>A0A6J3ZZM4_9VIRU</name>
<evidence type="ECO:0000313" key="12">
    <source>
        <dbReference type="EMBL" id="BBL33651.1"/>
    </source>
</evidence>
<evidence type="ECO:0000256" key="8">
    <source>
        <dbReference type="ARBA" id="ARBA00023274"/>
    </source>
</evidence>
<evidence type="ECO:0000256" key="7">
    <source>
        <dbReference type="ARBA" id="ARBA00022844"/>
    </source>
</evidence>
<dbReference type="GO" id="GO:0019029">
    <property type="term" value="C:helical viral capsid"/>
    <property type="evidence" value="ECO:0007669"/>
    <property type="project" value="UniProtKB-KW"/>
</dbReference>
<evidence type="ECO:0000256" key="10">
    <source>
        <dbReference type="SAM" id="MobiDB-lite"/>
    </source>
</evidence>
<keyword evidence="7" id="KW-0946">Virion</keyword>
<evidence type="ECO:0000256" key="5">
    <source>
        <dbReference type="ARBA" id="ARBA00022497"/>
    </source>
</evidence>
<organism evidence="12">
    <name type="scientific">Ligustrum necrotic ringspot virus</name>
    <dbReference type="NCBI Taxonomy" id="478550"/>
    <lineage>
        <taxon>Viruses</taxon>
        <taxon>Riboviria</taxon>
        <taxon>Orthornavirae</taxon>
        <taxon>Kitrinoviricota</taxon>
        <taxon>Alsuviricetes</taxon>
        <taxon>Tymovirales</taxon>
        <taxon>Betaflexiviridae</taxon>
        <taxon>Quinvirinae</taxon>
        <taxon>Carlavirus</taxon>
        <taxon>Carlavirus necroligustri</taxon>
    </lineage>
</organism>
<dbReference type="Pfam" id="PF08358">
    <property type="entry name" value="Flexi_CP_N"/>
    <property type="match status" value="1"/>
</dbReference>
<dbReference type="InterPro" id="IPR013569">
    <property type="entry name" value="Carlavirus_coat_N"/>
</dbReference>
<feature type="compositionally biased region" description="Basic and acidic residues" evidence="10">
    <location>
        <begin position="30"/>
        <end position="40"/>
    </location>
</feature>
<dbReference type="EMBL" id="LC485539">
    <property type="protein sequence ID" value="BBL33651.1"/>
    <property type="molecule type" value="Genomic_RNA"/>
</dbReference>
<comment type="function">
    <text evidence="1">Required for genome encapsidation. Forms ribonucleoprotein complexes along with TGB1 helicase and viral RNA.</text>
</comment>
<comment type="similarity">
    <text evidence="3">Belongs to the potexviruses coat protein family.</text>
</comment>
<evidence type="ECO:0000256" key="1">
    <source>
        <dbReference type="ARBA" id="ARBA00004032"/>
    </source>
</evidence>
<feature type="compositionally biased region" description="Pro residues" evidence="10">
    <location>
        <begin position="14"/>
        <end position="29"/>
    </location>
</feature>
<evidence type="ECO:0000256" key="4">
    <source>
        <dbReference type="ARBA" id="ARBA00018091"/>
    </source>
</evidence>
<evidence type="ECO:0000256" key="3">
    <source>
        <dbReference type="ARBA" id="ARBA00007202"/>
    </source>
</evidence>
<protein>
    <recommendedName>
        <fullName evidence="4">Capsid protein</fullName>
    </recommendedName>
    <alternativeName>
        <fullName evidence="9">Coat protein</fullName>
    </alternativeName>
</protein>
<accession>A0A6J3ZZM4</accession>
<dbReference type="PRINTS" id="PR00232">
    <property type="entry name" value="POTXCARLCOAT"/>
</dbReference>
<keyword evidence="5" id="KW-1139">Helical capsid protein</keyword>
<dbReference type="GO" id="GO:0005198">
    <property type="term" value="F:structural molecule activity"/>
    <property type="evidence" value="ECO:0007669"/>
    <property type="project" value="InterPro"/>
</dbReference>
<dbReference type="Pfam" id="PF00286">
    <property type="entry name" value="Flexi_CP"/>
    <property type="match status" value="1"/>
</dbReference>
<keyword evidence="6 12" id="KW-0167">Capsid protein</keyword>
<reference evidence="12" key="1">
    <citation type="journal article" date="2020" name="J. Gen. Plant Pathol.">
        <title>Identification and pathogenicity analysis of plant viruses infecting Valeriana fauriei in Japan.</title>
        <authorList>
            <person name="Uehara-Ichiki T."/>
            <person name="Ohashi M."/>
            <person name="Hanada K."/>
            <person name="Igarashi M."/>
            <person name="Hishida A."/>
        </authorList>
    </citation>
    <scope>NUCLEOTIDE SEQUENCE</scope>
    <source>
        <strain evidence="12">Toy43</strain>
    </source>
</reference>
<dbReference type="InterPro" id="IPR000052">
    <property type="entry name" value="Pltvir_coat"/>
</dbReference>
<proteinExistence type="inferred from homology"/>
<dbReference type="PROSITE" id="PS00418">
    <property type="entry name" value="POTEX_CARLAVIRUS_COAT"/>
    <property type="match status" value="1"/>
</dbReference>
<evidence type="ECO:0000256" key="9">
    <source>
        <dbReference type="ARBA" id="ARBA00031336"/>
    </source>
</evidence>
<evidence type="ECO:0000256" key="2">
    <source>
        <dbReference type="ARBA" id="ARBA00004328"/>
    </source>
</evidence>
<feature type="region of interest" description="Disordered" evidence="10">
    <location>
        <begin position="1"/>
        <end position="49"/>
    </location>
</feature>
<keyword evidence="8" id="KW-0687">Ribonucleoprotein</keyword>
<sequence>MPPKEAPSQTEIPPTVPPPPPVTPVTTPPPRERREERGESSADPGEEPQLELRFQRLIELLSGQRHNSNLKNMAFEIGRPPLEPTPEMKRNPANPYGRFSIDELFRIKPKLVSNNMATTEQMAKIVSAIAGLGVPTEQVSAVILQTVIQCSSYSSSTFLDPDGSVEFEGGAVPIDAIVAIMKRDSTLRKVCRLYAPVVWNYMLVKNQPPSDWQAMGFQWNTRFAAFDFFDYVENQAAVQPVEGLIRRPTSAEKIAHATHRQLALDRSNRNEKFGSLEPEITGGLQGAEIVRNHRYAANGNA</sequence>
<comment type="subcellular location">
    <subcellularLocation>
        <location evidence="2">Virion</location>
    </subcellularLocation>
</comment>
<evidence type="ECO:0000256" key="6">
    <source>
        <dbReference type="ARBA" id="ARBA00022561"/>
    </source>
</evidence>
<feature type="domain" description="Potexviruses and carlaviruses coat protein" evidence="11">
    <location>
        <begin position="222"/>
        <end position="237"/>
    </location>
</feature>